<comment type="caution">
    <text evidence="1">The sequence shown here is derived from an EMBL/GenBank/DDBJ whole genome shotgun (WGS) entry which is preliminary data.</text>
</comment>
<dbReference type="RefSeq" id="WP_167977107.1">
    <property type="nucleotide sequence ID" value="NZ_VSRL01000123.1"/>
</dbReference>
<gene>
    <name evidence="1" type="ORF">FXN61_28110</name>
</gene>
<name>A0ABX1FP61_9PSEU</name>
<keyword evidence="2" id="KW-1185">Reference proteome</keyword>
<proteinExistence type="predicted"/>
<evidence type="ECO:0000313" key="1">
    <source>
        <dbReference type="EMBL" id="NKE60446.1"/>
    </source>
</evidence>
<accession>A0ABX1FP61</accession>
<protein>
    <recommendedName>
        <fullName evidence="3">SipW-cognate class signal peptide</fullName>
    </recommendedName>
</protein>
<organism evidence="1 2">
    <name type="scientific">Lentzea indica</name>
    <dbReference type="NCBI Taxonomy" id="2604800"/>
    <lineage>
        <taxon>Bacteria</taxon>
        <taxon>Bacillati</taxon>
        <taxon>Actinomycetota</taxon>
        <taxon>Actinomycetes</taxon>
        <taxon>Pseudonocardiales</taxon>
        <taxon>Pseudonocardiaceae</taxon>
        <taxon>Lentzea</taxon>
    </lineage>
</organism>
<dbReference type="EMBL" id="VSRL01000123">
    <property type="protein sequence ID" value="NKE60446.1"/>
    <property type="molecule type" value="Genomic_DNA"/>
</dbReference>
<evidence type="ECO:0000313" key="2">
    <source>
        <dbReference type="Proteomes" id="UP001515943"/>
    </source>
</evidence>
<sequence length="172" mass="18345">MNGEFRAALKRSGPVLLIAVALLFLFVGEPTNQWPATGTGDVELDGLTDSVRIEGDVVEPVSPGVMVSIDLKFTNPHDFAVALTSLTVELQNINAPNADETHSCSLDDFAVNQAPTDLQIPLAAHATNTLSGLGLPPENWPRMGMHNHPANQDGCKEASLTLVYTASAERED</sequence>
<dbReference type="Proteomes" id="UP001515943">
    <property type="component" value="Unassembled WGS sequence"/>
</dbReference>
<evidence type="ECO:0008006" key="3">
    <source>
        <dbReference type="Google" id="ProtNLM"/>
    </source>
</evidence>
<reference evidence="1 2" key="1">
    <citation type="submission" date="2019-08" db="EMBL/GenBank/DDBJ databases">
        <title>Lentzea from Indian Himalayas.</title>
        <authorList>
            <person name="Mandal S."/>
            <person name="Mallick Gupta A."/>
            <person name="Maiti P.K."/>
            <person name="Sarkar J."/>
            <person name="Mandal S."/>
        </authorList>
    </citation>
    <scope>NUCLEOTIDE SEQUENCE [LARGE SCALE GENOMIC DNA]</scope>
    <source>
        <strain evidence="1 2">PSKA42</strain>
    </source>
</reference>